<sequence>MGERHDPGVALVREFVSRAREALASRAPTRGSTHELKPGVSGTASPTVDDDVFALPVPSHDPYDAIGAWGDL</sequence>
<dbReference type="KEGG" id="llu:AKJ09_09846"/>
<evidence type="ECO:0000256" key="1">
    <source>
        <dbReference type="SAM" id="MobiDB-lite"/>
    </source>
</evidence>
<reference evidence="2 3" key="1">
    <citation type="submission" date="2015-08" db="EMBL/GenBank/DDBJ databases">
        <authorList>
            <person name="Babu N.S."/>
            <person name="Beckwith C.J."/>
            <person name="Beseler K.G."/>
            <person name="Brison A."/>
            <person name="Carone J.V."/>
            <person name="Caskin T.P."/>
            <person name="Diamond M."/>
            <person name="Durham M.E."/>
            <person name="Foxe J.M."/>
            <person name="Go M."/>
            <person name="Henderson B.A."/>
            <person name="Jones I.B."/>
            <person name="McGettigan J.A."/>
            <person name="Micheletti S.J."/>
            <person name="Nasrallah M.E."/>
            <person name="Ortiz D."/>
            <person name="Piller C.R."/>
            <person name="Privatt S.R."/>
            <person name="Schneider S.L."/>
            <person name="Sharp S."/>
            <person name="Smith T.C."/>
            <person name="Stanton J.D."/>
            <person name="Ullery H.E."/>
            <person name="Wilson R.J."/>
            <person name="Serrano M.G."/>
            <person name="Buck G."/>
            <person name="Lee V."/>
            <person name="Wang Y."/>
            <person name="Carvalho R."/>
            <person name="Voegtly L."/>
            <person name="Shi R."/>
            <person name="Duckworth R."/>
            <person name="Johnson A."/>
            <person name="Loviza R."/>
            <person name="Walstead R."/>
            <person name="Shah Z."/>
            <person name="Kiflezghi M."/>
            <person name="Wade K."/>
            <person name="Ball S.L."/>
            <person name="Bradley K.W."/>
            <person name="Asai D.J."/>
            <person name="Bowman C.A."/>
            <person name="Russell D.A."/>
            <person name="Pope W.H."/>
            <person name="Jacobs-Sera D."/>
            <person name="Hendrix R.W."/>
            <person name="Hatfull G.F."/>
        </authorList>
    </citation>
    <scope>NUCLEOTIDE SEQUENCE [LARGE SCALE GENOMIC DNA]</scope>
    <source>
        <strain evidence="2 3">DSM 27648</strain>
    </source>
</reference>
<protein>
    <submittedName>
        <fullName evidence="2">Uncharacterized protein</fullName>
    </submittedName>
</protein>
<dbReference type="AlphaFoldDB" id="A0A0K1QBS1"/>
<feature type="region of interest" description="Disordered" evidence="1">
    <location>
        <begin position="23"/>
        <end position="47"/>
    </location>
</feature>
<evidence type="ECO:0000313" key="3">
    <source>
        <dbReference type="Proteomes" id="UP000064967"/>
    </source>
</evidence>
<proteinExistence type="predicted"/>
<evidence type="ECO:0000313" key="2">
    <source>
        <dbReference type="EMBL" id="AKV03183.1"/>
    </source>
</evidence>
<keyword evidence="3" id="KW-1185">Reference proteome</keyword>
<dbReference type="STRING" id="1391654.AKJ09_09846"/>
<gene>
    <name evidence="2" type="ORF">AKJ09_09846</name>
</gene>
<name>A0A0K1QBS1_9BACT</name>
<dbReference type="Proteomes" id="UP000064967">
    <property type="component" value="Chromosome"/>
</dbReference>
<organism evidence="2 3">
    <name type="scientific">Labilithrix luteola</name>
    <dbReference type="NCBI Taxonomy" id="1391654"/>
    <lineage>
        <taxon>Bacteria</taxon>
        <taxon>Pseudomonadati</taxon>
        <taxon>Myxococcota</taxon>
        <taxon>Polyangia</taxon>
        <taxon>Polyangiales</taxon>
        <taxon>Labilitrichaceae</taxon>
        <taxon>Labilithrix</taxon>
    </lineage>
</organism>
<accession>A0A0K1QBS1</accession>
<dbReference type="EMBL" id="CP012333">
    <property type="protein sequence ID" value="AKV03183.1"/>
    <property type="molecule type" value="Genomic_DNA"/>
</dbReference>